<keyword evidence="2" id="KW-0378">Hydrolase</keyword>
<proteinExistence type="predicted"/>
<name>A0AAV7EUN5_ARIFI</name>
<dbReference type="InterPro" id="IPR001584">
    <property type="entry name" value="Integrase_cat-core"/>
</dbReference>
<evidence type="ECO:0000256" key="3">
    <source>
        <dbReference type="SAM" id="MobiDB-lite"/>
    </source>
</evidence>
<keyword evidence="6" id="KW-1185">Reference proteome</keyword>
<dbReference type="InterPro" id="IPR046796">
    <property type="entry name" value="Transposase_32_dom"/>
</dbReference>
<feature type="domain" description="Integrase catalytic" evidence="4">
    <location>
        <begin position="1"/>
        <end position="157"/>
    </location>
</feature>
<feature type="region of interest" description="Disordered" evidence="3">
    <location>
        <begin position="985"/>
        <end position="1064"/>
    </location>
</feature>
<feature type="compositionally biased region" description="Low complexity" evidence="3">
    <location>
        <begin position="1006"/>
        <end position="1030"/>
    </location>
</feature>
<dbReference type="GO" id="GO:0016787">
    <property type="term" value="F:hydrolase activity"/>
    <property type="evidence" value="ECO:0007669"/>
    <property type="project" value="UniProtKB-KW"/>
</dbReference>
<feature type="compositionally biased region" description="Low complexity" evidence="3">
    <location>
        <begin position="950"/>
        <end position="968"/>
    </location>
</feature>
<dbReference type="PANTHER" id="PTHR42648">
    <property type="entry name" value="TRANSPOSASE, PUTATIVE-RELATED"/>
    <property type="match status" value="1"/>
</dbReference>
<dbReference type="Pfam" id="PF25597">
    <property type="entry name" value="SH3_retrovirus"/>
    <property type="match status" value="1"/>
</dbReference>
<dbReference type="CDD" id="cd09272">
    <property type="entry name" value="RNase_HI_RT_Ty1"/>
    <property type="match status" value="1"/>
</dbReference>
<protein>
    <recommendedName>
        <fullName evidence="4">Integrase catalytic domain-containing protein</fullName>
    </recommendedName>
</protein>
<dbReference type="InterPro" id="IPR039537">
    <property type="entry name" value="Retrotran_Ty1/copia-like"/>
</dbReference>
<dbReference type="InterPro" id="IPR036397">
    <property type="entry name" value="RNaseH_sf"/>
</dbReference>
<sequence length="1349" mass="152510">MGPVRTPSHKGKRYIFVCVDDFSRFCWVDFLREKSDTFESFQRLCLKEMMEKGATIWKIIRLRSDHGREFKNKDFADFCDRKGIHHEFSAPKTPQQNGVVERRNKTLQEMARVMLLSKGLPEKLWAEAINTACYITNRVFFRPFTHKTPYELYKGKRPTVSHFHNFGSTSYILCDRESLGKFAARSDEGIFLGYSTNSRAYRVYNKRTQVVMESINVTVFDDVSQSQRIDEDLSIPSPQTQNDSIPDIEGVSEGVPVAQKDDTFIESPKDDTFIESPKDDTFIESPKDDTFIESPKVDTSIQDQSDVTKRPSRIQKNHPTEAIIGDLNDGVKTRGKHVDFRDMVHFVCYTSSQEPKKVEEALHDEYWVLALQEELHQFERNKVWRLVPRPVHNNIIGTKWIFKNKTDAAGKIIRNKARLVAQGYTQVEGVDFEETFTPVARLGAIRLMISIACQLKIKLYQMDIKSAFLNGYISEEVFVEQPKGFIDPHYPDHVYQLSKALYGLKQAPRAWYDRLTSFLIGHEYCRAMKQEFEMSMVGELSIFLGFQIKQLDNGIFLSQEKYAKEMVRKFGMEHTKPKATPMGTNENLNKDLEGVGTDPHLYRSMIGSLLYLIASRPDLCFSVGVCTRYQANLKESHQAVKRILRYVHGTTKLGVFYSNSSTMALAGYSDTDWAGNSDDQKTEYIAAGSCCTQLQWMKQMLADYGFDQDTLTVLCDNTSAIDISKNPVQHSRTNHIDIRNHFIREPVTDKIISLEYISTANQLAYIFTKNLDRTRCSRRSFISWAKEFSRAKAHMEEMWKLKLFLNQIVSSLISFLSGFTSRGLPLCPRNTLNQEIADLMESSPSSLGKKKGSTTLVDRVVSFFLAKSSSPRAVETELKDPPKVAVSTPSSSSLLPPPIHDELAIEAAPAEQPKATATAITPPSLVHHSVRDESQTEEAPHISFKAQSHAAISGSPPAEESSAQSSSSMRDSLILKDDLQHIVQKSLPRPKKVPVQELKSIESEQQVSSRANTSASSSTESEEPVVQVESHPLGIASRLRPRMSKEGVPTLPQTPGLRSKKGRIASVSVSEPVQEVPNVSCAKGDGETAGTVAMPVLLPDVDPVLVDKQAKKLWNAFSPRKFILELPICETEYEKADLLPVLSQTHLRQFALFTAKFHPVWLRGHYYEFSPAILDMFVGVPSVDEIPDDASLDEIISELTGGYKKQWVSHRTFPTSALTTKYYGLHKAAISHWMPTGHYTIVNKALARFMYRVGKSIPVNLGKIIFDQVINFVENLKHYASMMFPSTIYSILVSQKEFELPPGPLCFWSVPLKISTRKASILTGQCEDDTDTQDITLPPFFEAYSKRQQ</sequence>
<dbReference type="InterPro" id="IPR013103">
    <property type="entry name" value="RVT_2"/>
</dbReference>
<dbReference type="PANTHER" id="PTHR42648:SF21">
    <property type="entry name" value="CYSTEINE-RICH RLK (RECEPTOR-LIKE PROTEIN KINASE) 8"/>
    <property type="match status" value="1"/>
</dbReference>
<dbReference type="Gene3D" id="3.30.420.10">
    <property type="entry name" value="Ribonuclease H-like superfamily/Ribonuclease H"/>
    <property type="match status" value="1"/>
</dbReference>
<feature type="compositionally biased region" description="Basic and acidic residues" evidence="3">
    <location>
        <begin position="929"/>
        <end position="940"/>
    </location>
</feature>
<feature type="compositionally biased region" description="Basic and acidic residues" evidence="3">
    <location>
        <begin position="277"/>
        <end position="290"/>
    </location>
</feature>
<feature type="region of interest" description="Disordered" evidence="3">
    <location>
        <begin position="277"/>
        <end position="313"/>
    </location>
</feature>
<reference evidence="5 6" key="1">
    <citation type="submission" date="2021-07" db="EMBL/GenBank/DDBJ databases">
        <title>The Aristolochia fimbriata genome: insights into angiosperm evolution, floral development and chemical biosynthesis.</title>
        <authorList>
            <person name="Jiao Y."/>
        </authorList>
    </citation>
    <scope>NUCLEOTIDE SEQUENCE [LARGE SCALE GENOMIC DNA]</scope>
    <source>
        <strain evidence="5">IBCAS-2021</strain>
        <tissue evidence="5">Leaf</tissue>
    </source>
</reference>
<evidence type="ECO:0000259" key="4">
    <source>
        <dbReference type="PROSITE" id="PS50994"/>
    </source>
</evidence>
<dbReference type="SUPFAM" id="SSF53098">
    <property type="entry name" value="Ribonuclease H-like"/>
    <property type="match status" value="1"/>
</dbReference>
<dbReference type="InterPro" id="IPR012337">
    <property type="entry name" value="RNaseH-like_sf"/>
</dbReference>
<dbReference type="InterPro" id="IPR057670">
    <property type="entry name" value="SH3_retrovirus"/>
</dbReference>
<keyword evidence="1" id="KW-0479">Metal-binding</keyword>
<dbReference type="Pfam" id="PF00665">
    <property type="entry name" value="rve"/>
    <property type="match status" value="1"/>
</dbReference>
<evidence type="ECO:0000313" key="5">
    <source>
        <dbReference type="EMBL" id="KAG9451352.1"/>
    </source>
</evidence>
<dbReference type="SUPFAM" id="SSF56672">
    <property type="entry name" value="DNA/RNA polymerases"/>
    <property type="match status" value="1"/>
</dbReference>
<dbReference type="GO" id="GO:0046872">
    <property type="term" value="F:metal ion binding"/>
    <property type="evidence" value="ECO:0007669"/>
    <property type="project" value="UniProtKB-KW"/>
</dbReference>
<dbReference type="GO" id="GO:0003676">
    <property type="term" value="F:nucleic acid binding"/>
    <property type="evidence" value="ECO:0007669"/>
    <property type="project" value="InterPro"/>
</dbReference>
<dbReference type="PROSITE" id="PS50994">
    <property type="entry name" value="INTEGRASE"/>
    <property type="match status" value="1"/>
</dbReference>
<dbReference type="EMBL" id="JAINDJ010000004">
    <property type="protein sequence ID" value="KAG9451352.1"/>
    <property type="molecule type" value="Genomic_DNA"/>
</dbReference>
<evidence type="ECO:0000313" key="6">
    <source>
        <dbReference type="Proteomes" id="UP000825729"/>
    </source>
</evidence>
<evidence type="ECO:0000256" key="2">
    <source>
        <dbReference type="ARBA" id="ARBA00022801"/>
    </source>
</evidence>
<evidence type="ECO:0000256" key="1">
    <source>
        <dbReference type="ARBA" id="ARBA00022723"/>
    </source>
</evidence>
<dbReference type="Pfam" id="PF20167">
    <property type="entry name" value="Transposase_32"/>
    <property type="match status" value="1"/>
</dbReference>
<comment type="caution">
    <text evidence="5">The sequence shown here is derived from an EMBL/GenBank/DDBJ whole genome shotgun (WGS) entry which is preliminary data.</text>
</comment>
<organism evidence="5 6">
    <name type="scientific">Aristolochia fimbriata</name>
    <name type="common">White veined hardy Dutchman's pipe vine</name>
    <dbReference type="NCBI Taxonomy" id="158543"/>
    <lineage>
        <taxon>Eukaryota</taxon>
        <taxon>Viridiplantae</taxon>
        <taxon>Streptophyta</taxon>
        <taxon>Embryophyta</taxon>
        <taxon>Tracheophyta</taxon>
        <taxon>Spermatophyta</taxon>
        <taxon>Magnoliopsida</taxon>
        <taxon>Magnoliidae</taxon>
        <taxon>Piperales</taxon>
        <taxon>Aristolochiaceae</taxon>
        <taxon>Aristolochia</taxon>
    </lineage>
</organism>
<dbReference type="Proteomes" id="UP000825729">
    <property type="component" value="Unassembled WGS sequence"/>
</dbReference>
<feature type="region of interest" description="Disordered" evidence="3">
    <location>
        <begin position="228"/>
        <end position="250"/>
    </location>
</feature>
<accession>A0AAV7EUN5</accession>
<feature type="region of interest" description="Disordered" evidence="3">
    <location>
        <begin position="910"/>
        <end position="970"/>
    </location>
</feature>
<feature type="region of interest" description="Disordered" evidence="3">
    <location>
        <begin position="874"/>
        <end position="898"/>
    </location>
</feature>
<dbReference type="InterPro" id="IPR043502">
    <property type="entry name" value="DNA/RNA_pol_sf"/>
</dbReference>
<dbReference type="GO" id="GO:0015074">
    <property type="term" value="P:DNA integration"/>
    <property type="evidence" value="ECO:0007669"/>
    <property type="project" value="InterPro"/>
</dbReference>
<dbReference type="Pfam" id="PF07727">
    <property type="entry name" value="RVT_2"/>
    <property type="match status" value="2"/>
</dbReference>
<gene>
    <name evidence="5" type="ORF">H6P81_011317</name>
</gene>